<reference evidence="1 2" key="1">
    <citation type="journal article" date="2015" name="Genome Biol. Evol.">
        <title>Phylogenomic analyses indicate that early fungi evolved digesting cell walls of algal ancestors of land plants.</title>
        <authorList>
            <person name="Chang Y."/>
            <person name="Wang S."/>
            <person name="Sekimoto S."/>
            <person name="Aerts A.L."/>
            <person name="Choi C."/>
            <person name="Clum A."/>
            <person name="LaButti K.M."/>
            <person name="Lindquist E.A."/>
            <person name="Yee Ngan C."/>
            <person name="Ohm R.A."/>
            <person name="Salamov A.A."/>
            <person name="Grigoriev I.V."/>
            <person name="Spatafora J.W."/>
            <person name="Berbee M.L."/>
        </authorList>
    </citation>
    <scope>NUCLEOTIDE SEQUENCE [LARGE SCALE GENOMIC DNA]</scope>
    <source>
        <strain evidence="1 2">NRRL 28638</strain>
    </source>
</reference>
<dbReference type="Proteomes" id="UP000070444">
    <property type="component" value="Unassembled WGS sequence"/>
</dbReference>
<evidence type="ECO:0000313" key="2">
    <source>
        <dbReference type="Proteomes" id="UP000070444"/>
    </source>
</evidence>
<gene>
    <name evidence="1" type="ORF">CONCODRAFT_87891</name>
</gene>
<accession>A0A137NRC2</accession>
<name>A0A137NRC2_CONC2</name>
<protein>
    <submittedName>
        <fullName evidence="1">Uncharacterized protein</fullName>
    </submittedName>
</protein>
<proteinExistence type="predicted"/>
<dbReference type="AlphaFoldDB" id="A0A137NRC2"/>
<evidence type="ECO:0000313" key="1">
    <source>
        <dbReference type="EMBL" id="KXN65272.1"/>
    </source>
</evidence>
<keyword evidence="2" id="KW-1185">Reference proteome</keyword>
<dbReference type="EMBL" id="KQ964926">
    <property type="protein sequence ID" value="KXN65272.1"/>
    <property type="molecule type" value="Genomic_DNA"/>
</dbReference>
<organism evidence="1 2">
    <name type="scientific">Conidiobolus coronatus (strain ATCC 28846 / CBS 209.66 / NRRL 28638)</name>
    <name type="common">Delacroixia coronata</name>
    <dbReference type="NCBI Taxonomy" id="796925"/>
    <lineage>
        <taxon>Eukaryota</taxon>
        <taxon>Fungi</taxon>
        <taxon>Fungi incertae sedis</taxon>
        <taxon>Zoopagomycota</taxon>
        <taxon>Entomophthoromycotina</taxon>
        <taxon>Entomophthoromycetes</taxon>
        <taxon>Entomophthorales</taxon>
        <taxon>Ancylistaceae</taxon>
        <taxon>Conidiobolus</taxon>
    </lineage>
</organism>
<sequence length="311" mass="36007">MYLLYREESSKLLISGKFKYFNYNSSSSCLEILNGHFLNGNDFSSNTIPGDLRILKVNDLELKYDETNGQITTRKEVIGSNIILERFDNISCYLKYSDKYFDEELKLVKKEKAVKVQSFCDYEGYEGYKLKYPHIIPSSINKNSEYGDSLLSIEGLPIAQNSQFQIILDGDGENYIHELEGEVLFSADSYKFGNEFQLVKINNKLTLYDSLNGYLGRGLNENGYDSIMYYKDIPDNLAYLEKCEDNGMYFLRCGGGESNEDDYLYIYWVLCCSGFSKFTKKRERASVLQFMMCYEFNTEEDSYTTNLVSKL</sequence>